<keyword evidence="3" id="KW-0378">Hydrolase</keyword>
<dbReference type="GO" id="GO:0006508">
    <property type="term" value="P:proteolysis"/>
    <property type="evidence" value="ECO:0007669"/>
    <property type="project" value="UniProtKB-KW"/>
</dbReference>
<dbReference type="PROSITE" id="PS00139">
    <property type="entry name" value="THIOL_PROTEASE_CYS"/>
    <property type="match status" value="1"/>
</dbReference>
<dbReference type="PROSITE" id="PS00639">
    <property type="entry name" value="THIOL_PROTEASE_HIS"/>
    <property type="match status" value="1"/>
</dbReference>
<keyword evidence="5" id="KW-0865">Zymogen</keyword>
<feature type="chain" id="PRO_5013357189" evidence="7">
    <location>
        <begin position="16"/>
        <end position="341"/>
    </location>
</feature>
<dbReference type="CDD" id="cd02248">
    <property type="entry name" value="Peptidase_C1A"/>
    <property type="match status" value="1"/>
</dbReference>
<evidence type="ECO:0000259" key="9">
    <source>
        <dbReference type="SMART" id="SM00848"/>
    </source>
</evidence>
<evidence type="ECO:0000256" key="6">
    <source>
        <dbReference type="ARBA" id="ARBA00023157"/>
    </source>
</evidence>
<dbReference type="Pfam" id="PF08246">
    <property type="entry name" value="Inhibitor_I29"/>
    <property type="match status" value="1"/>
</dbReference>
<keyword evidence="7" id="KW-0732">Signal</keyword>
<keyword evidence="2" id="KW-0645">Protease</keyword>
<dbReference type="AlphaFoldDB" id="A0A0K8TM65"/>
<dbReference type="PRINTS" id="PR00705">
    <property type="entry name" value="PAPAIN"/>
</dbReference>
<evidence type="ECO:0000256" key="1">
    <source>
        <dbReference type="ARBA" id="ARBA00008455"/>
    </source>
</evidence>
<dbReference type="GO" id="GO:0008234">
    <property type="term" value="F:cysteine-type peptidase activity"/>
    <property type="evidence" value="ECO:0007669"/>
    <property type="project" value="UniProtKB-KW"/>
</dbReference>
<evidence type="ECO:0000256" key="4">
    <source>
        <dbReference type="ARBA" id="ARBA00022807"/>
    </source>
</evidence>
<keyword evidence="4" id="KW-0788">Thiol protease</keyword>
<dbReference type="EMBL" id="GDAI01002154">
    <property type="protein sequence ID" value="JAI15449.1"/>
    <property type="molecule type" value="mRNA"/>
</dbReference>
<evidence type="ECO:0000256" key="7">
    <source>
        <dbReference type="SAM" id="SignalP"/>
    </source>
</evidence>
<dbReference type="InterPro" id="IPR038765">
    <property type="entry name" value="Papain-like_cys_pep_sf"/>
</dbReference>
<dbReference type="InterPro" id="IPR025660">
    <property type="entry name" value="Pept_his_AS"/>
</dbReference>
<keyword evidence="6" id="KW-1015">Disulfide bond</keyword>
<dbReference type="Gene3D" id="3.90.70.10">
    <property type="entry name" value="Cysteine proteinases"/>
    <property type="match status" value="1"/>
</dbReference>
<dbReference type="PANTHER" id="PTHR12411">
    <property type="entry name" value="CYSTEINE PROTEASE FAMILY C1-RELATED"/>
    <property type="match status" value="1"/>
</dbReference>
<dbReference type="SMART" id="SM00645">
    <property type="entry name" value="Pept_C1"/>
    <property type="match status" value="1"/>
</dbReference>
<comment type="similarity">
    <text evidence="1">Belongs to the peptidase C1 family.</text>
</comment>
<protein>
    <submittedName>
        <fullName evidence="10">Putative peptidase c1a subfamily protein</fullName>
    </submittedName>
</protein>
<dbReference type="InterPro" id="IPR000668">
    <property type="entry name" value="Peptidase_C1A_C"/>
</dbReference>
<evidence type="ECO:0000256" key="2">
    <source>
        <dbReference type="ARBA" id="ARBA00022670"/>
    </source>
</evidence>
<proteinExistence type="evidence at transcript level"/>
<dbReference type="SUPFAM" id="SSF54001">
    <property type="entry name" value="Cysteine proteinases"/>
    <property type="match status" value="1"/>
</dbReference>
<name>A0A0K8TM65_TABBR</name>
<dbReference type="InterPro" id="IPR013128">
    <property type="entry name" value="Peptidase_C1A"/>
</dbReference>
<evidence type="ECO:0000259" key="8">
    <source>
        <dbReference type="SMART" id="SM00645"/>
    </source>
</evidence>
<feature type="non-terminal residue" evidence="10">
    <location>
        <position position="341"/>
    </location>
</feature>
<dbReference type="InterPro" id="IPR013201">
    <property type="entry name" value="Prot_inhib_I29"/>
</dbReference>
<organism evidence="10">
    <name type="scientific">Tabanus bromius</name>
    <name type="common">Band-eyed brown horse fly</name>
    <dbReference type="NCBI Taxonomy" id="304241"/>
    <lineage>
        <taxon>Eukaryota</taxon>
        <taxon>Metazoa</taxon>
        <taxon>Ecdysozoa</taxon>
        <taxon>Arthropoda</taxon>
        <taxon>Hexapoda</taxon>
        <taxon>Insecta</taxon>
        <taxon>Pterygota</taxon>
        <taxon>Neoptera</taxon>
        <taxon>Endopterygota</taxon>
        <taxon>Diptera</taxon>
        <taxon>Brachycera</taxon>
        <taxon>Tabanomorpha</taxon>
        <taxon>Tabanoidea</taxon>
        <taxon>Tabanidae</taxon>
        <taxon>Tabanus</taxon>
    </lineage>
</organism>
<reference evidence="10" key="1">
    <citation type="journal article" date="2015" name="Insect Biochem. Mol. Biol.">
        <title>An insight into the sialome of the horse fly, Tabanus bromius.</title>
        <authorList>
            <person name="Ribeiro J.M."/>
            <person name="Kazimirova M."/>
            <person name="Takac P."/>
            <person name="Andersen J.F."/>
            <person name="Francischetti I.M."/>
        </authorList>
    </citation>
    <scope>NUCLEOTIDE SEQUENCE</scope>
</reference>
<feature type="domain" description="Peptidase C1A papain C-terminal" evidence="8">
    <location>
        <begin position="116"/>
        <end position="331"/>
    </location>
</feature>
<feature type="domain" description="Cathepsin propeptide inhibitor" evidence="9">
    <location>
        <begin position="22"/>
        <end position="81"/>
    </location>
</feature>
<feature type="signal peptide" evidence="7">
    <location>
        <begin position="1"/>
        <end position="15"/>
    </location>
</feature>
<dbReference type="InterPro" id="IPR039417">
    <property type="entry name" value="Peptidase_C1A_papain-like"/>
</dbReference>
<sequence>MKIFVLLFLLSVAYAYDLDKEFAEYKRVYNKVYAYDSDEYFKSIFNNSLRIVEFYNNKYKKGEIGYITKINKYADMDVGSYSMLGGLKKLSKKEWDEFMKQLDKELMDPHQRGHDPPPFIDWSAKGKLQPIQDQGDCGSCYAFATTAAIEAHHAITNNVMEKLSEQQLVDCSEEWGNNGCGGGYMTSSYDYFIENNIGHMKGTSYKYDGYQGICGYDAKETVVKLGRYRTLPEENEDLIMKAVGLKGPVAAGIDATRPGFQFYSDGIYDDPECKKDSITHAILIVGYGTLNGTDYWIIRNSMGTSWGRKGYGLVKRGVNQCGIAKLVSYPIVKKVKKGPRK</sequence>
<evidence type="ECO:0000256" key="5">
    <source>
        <dbReference type="ARBA" id="ARBA00023145"/>
    </source>
</evidence>
<dbReference type="FunFam" id="3.90.70.10:FF:000332">
    <property type="entry name" value="Cathepsin L1"/>
    <property type="match status" value="1"/>
</dbReference>
<evidence type="ECO:0000313" key="10">
    <source>
        <dbReference type="EMBL" id="JAI15449.1"/>
    </source>
</evidence>
<evidence type="ECO:0000256" key="3">
    <source>
        <dbReference type="ARBA" id="ARBA00022801"/>
    </source>
</evidence>
<dbReference type="InterPro" id="IPR000169">
    <property type="entry name" value="Pept_cys_AS"/>
</dbReference>
<dbReference type="Pfam" id="PF00112">
    <property type="entry name" value="Peptidase_C1"/>
    <property type="match status" value="1"/>
</dbReference>
<accession>A0A0K8TM65</accession>
<dbReference type="SMART" id="SM00848">
    <property type="entry name" value="Inhibitor_I29"/>
    <property type="match status" value="1"/>
</dbReference>